<reference evidence="6" key="1">
    <citation type="submission" date="2022-08" db="EMBL/GenBank/DDBJ databases">
        <authorList>
            <person name="Zhang D."/>
        </authorList>
    </citation>
    <scope>NUCLEOTIDE SEQUENCE</scope>
    <source>
        <strain evidence="6">XJ19-11</strain>
    </source>
</reference>
<evidence type="ECO:0000256" key="1">
    <source>
        <dbReference type="ARBA" id="ARBA00023015"/>
    </source>
</evidence>
<evidence type="ECO:0000313" key="7">
    <source>
        <dbReference type="Proteomes" id="UP001142175"/>
    </source>
</evidence>
<keyword evidence="4" id="KW-1133">Transmembrane helix</keyword>
<name>A0A9X2T3U6_9BACT</name>
<dbReference type="EMBL" id="JANSUY010000019">
    <property type="protein sequence ID" value="MCR9016790.1"/>
    <property type="molecule type" value="Genomic_DNA"/>
</dbReference>
<dbReference type="PANTHER" id="PTHR43280">
    <property type="entry name" value="ARAC-FAMILY TRANSCRIPTIONAL REGULATOR"/>
    <property type="match status" value="1"/>
</dbReference>
<gene>
    <name evidence="6" type="ORF">NU887_17275</name>
</gene>
<evidence type="ECO:0000313" key="6">
    <source>
        <dbReference type="EMBL" id="MCR9016790.1"/>
    </source>
</evidence>
<dbReference type="InterPro" id="IPR009057">
    <property type="entry name" value="Homeodomain-like_sf"/>
</dbReference>
<feature type="transmembrane region" description="Helical" evidence="4">
    <location>
        <begin position="98"/>
        <end position="117"/>
    </location>
</feature>
<comment type="caution">
    <text evidence="6">The sequence shown here is derived from an EMBL/GenBank/DDBJ whole genome shotgun (WGS) entry which is preliminary data.</text>
</comment>
<feature type="transmembrane region" description="Helical" evidence="4">
    <location>
        <begin position="68"/>
        <end position="86"/>
    </location>
</feature>
<dbReference type="PROSITE" id="PS01124">
    <property type="entry name" value="HTH_ARAC_FAMILY_2"/>
    <property type="match status" value="1"/>
</dbReference>
<dbReference type="GO" id="GO:0003700">
    <property type="term" value="F:DNA-binding transcription factor activity"/>
    <property type="evidence" value="ECO:0007669"/>
    <property type="project" value="InterPro"/>
</dbReference>
<evidence type="ECO:0000256" key="3">
    <source>
        <dbReference type="ARBA" id="ARBA00023163"/>
    </source>
</evidence>
<accession>A0A9X2T3U6</accession>
<dbReference type="SMART" id="SM00342">
    <property type="entry name" value="HTH_ARAC"/>
    <property type="match status" value="1"/>
</dbReference>
<keyword evidence="3" id="KW-0804">Transcription</keyword>
<protein>
    <submittedName>
        <fullName evidence="6">Helix-turn-helix domain-containing protein</fullName>
    </submittedName>
</protein>
<organism evidence="6 7">
    <name type="scientific">Aquiflexum gelatinilyticum</name>
    <dbReference type="NCBI Taxonomy" id="2961943"/>
    <lineage>
        <taxon>Bacteria</taxon>
        <taxon>Pseudomonadati</taxon>
        <taxon>Bacteroidota</taxon>
        <taxon>Cytophagia</taxon>
        <taxon>Cytophagales</taxon>
        <taxon>Cyclobacteriaceae</taxon>
        <taxon>Aquiflexum</taxon>
    </lineage>
</organism>
<feature type="transmembrane region" description="Helical" evidence="4">
    <location>
        <begin position="137"/>
        <end position="158"/>
    </location>
</feature>
<dbReference type="AlphaFoldDB" id="A0A9X2T3U6"/>
<dbReference type="Gene3D" id="1.10.10.60">
    <property type="entry name" value="Homeodomain-like"/>
    <property type="match status" value="2"/>
</dbReference>
<evidence type="ECO:0000259" key="5">
    <source>
        <dbReference type="PROSITE" id="PS01124"/>
    </source>
</evidence>
<dbReference type="InterPro" id="IPR018060">
    <property type="entry name" value="HTH_AraC"/>
</dbReference>
<evidence type="ECO:0000256" key="4">
    <source>
        <dbReference type="SAM" id="Phobius"/>
    </source>
</evidence>
<dbReference type="GO" id="GO:0043565">
    <property type="term" value="F:sequence-specific DNA binding"/>
    <property type="evidence" value="ECO:0007669"/>
    <property type="project" value="InterPro"/>
</dbReference>
<feature type="transmembrane region" description="Helical" evidence="4">
    <location>
        <begin position="36"/>
        <end position="62"/>
    </location>
</feature>
<keyword evidence="4" id="KW-0812">Transmembrane</keyword>
<feature type="transmembrane region" description="Helical" evidence="4">
    <location>
        <begin position="212"/>
        <end position="230"/>
    </location>
</feature>
<proteinExistence type="predicted"/>
<keyword evidence="4" id="KW-0472">Membrane</keyword>
<feature type="domain" description="HTH araC/xylS-type" evidence="5">
    <location>
        <begin position="275"/>
        <end position="379"/>
    </location>
</feature>
<keyword evidence="1" id="KW-0805">Transcription regulation</keyword>
<evidence type="ECO:0000256" key="2">
    <source>
        <dbReference type="ARBA" id="ARBA00023125"/>
    </source>
</evidence>
<feature type="transmembrane region" description="Helical" evidence="4">
    <location>
        <begin position="179"/>
        <end position="200"/>
    </location>
</feature>
<dbReference type="RefSeq" id="WP_258424636.1">
    <property type="nucleotide sequence ID" value="NZ_JANSUY010000019.1"/>
</dbReference>
<keyword evidence="7" id="KW-1185">Reference proteome</keyword>
<dbReference type="PANTHER" id="PTHR43280:SF29">
    <property type="entry name" value="ARAC-FAMILY TRANSCRIPTIONAL REGULATOR"/>
    <property type="match status" value="1"/>
</dbReference>
<dbReference type="Proteomes" id="UP001142175">
    <property type="component" value="Unassembled WGS sequence"/>
</dbReference>
<dbReference type="Pfam" id="PF12833">
    <property type="entry name" value="HTH_18"/>
    <property type="match status" value="1"/>
</dbReference>
<feature type="transmembrane region" description="Helical" evidence="4">
    <location>
        <begin position="6"/>
        <end position="24"/>
    </location>
</feature>
<keyword evidence="2" id="KW-0238">DNA-binding</keyword>
<sequence length="380" mass="44937">MSIYTTPLQFGYFFSLLLWILLLIRGYKNQRLSDKLLGWIMFILAMELQDYTFGFAGINFLWNELNGFPRSVSLLFGPIVYFYFLAQTNRSFVLKKTHLWHFLPYAAYFVYKLFFFLQGPERVETLHQSTLDLVMTYVLRICLIVSFVYYLSKCSSIYRKYRKWSLDQFSNLELIDFKWFRNFIFSMIGWLVFREVMLVIDVIFKLDFYQDWWWNLALAAVAIYIGLKGFSQKQPARISFDLDKVDDFIKHEPSVLPEKTVSTKSVDPEKVQIAKKLKEIMENDSLYLQPELNLQELAQYLQTNPALLSAAINQVFGKNFNEYINGLRIDEFVRKYNADSNHRFTLLSHAMDSGFNSKATFNRAFKKIKGKSPQEFLKSH</sequence>
<dbReference type="SUPFAM" id="SSF46689">
    <property type="entry name" value="Homeodomain-like"/>
    <property type="match status" value="1"/>
</dbReference>